<dbReference type="OrthoDB" id="4295522at2"/>
<dbReference type="EMBL" id="LELK01000001">
    <property type="protein sequence ID" value="KMM39300.1"/>
    <property type="molecule type" value="Genomic_DNA"/>
</dbReference>
<protein>
    <recommendedName>
        <fullName evidence="1">DinB-like domain-containing protein</fullName>
    </recommendedName>
</protein>
<dbReference type="InterPro" id="IPR024775">
    <property type="entry name" value="DinB-like"/>
</dbReference>
<evidence type="ECO:0000259" key="1">
    <source>
        <dbReference type="Pfam" id="PF12867"/>
    </source>
</evidence>
<dbReference type="SUPFAM" id="SSF109854">
    <property type="entry name" value="DinB/YfiT-like putative metalloenzymes"/>
    <property type="match status" value="1"/>
</dbReference>
<evidence type="ECO:0000313" key="2">
    <source>
        <dbReference type="EMBL" id="KMM39300.1"/>
    </source>
</evidence>
<name>A0A0J6D1R7_9BACL</name>
<feature type="domain" description="DinB-like" evidence="1">
    <location>
        <begin position="8"/>
        <end position="146"/>
    </location>
</feature>
<keyword evidence="3" id="KW-1185">Reference proteome</keyword>
<reference evidence="2" key="1">
    <citation type="submission" date="2015-06" db="EMBL/GenBank/DDBJ databases">
        <authorList>
            <person name="Liu B."/>
            <person name="Wang J."/>
            <person name="Zhu Y."/>
            <person name="Liu G."/>
            <person name="Chen Q."/>
            <person name="Zheng C."/>
            <person name="Che J."/>
            <person name="Ge C."/>
            <person name="Shi H."/>
            <person name="Pan Z."/>
            <person name="Liu X."/>
        </authorList>
    </citation>
    <scope>NUCLEOTIDE SEQUENCE [LARGE SCALE GENOMIC DNA]</scope>
    <source>
        <strain evidence="2">DSM 16346</strain>
    </source>
</reference>
<dbReference type="Gene3D" id="1.20.120.450">
    <property type="entry name" value="dinb family like domain"/>
    <property type="match status" value="1"/>
</dbReference>
<evidence type="ECO:0000313" key="3">
    <source>
        <dbReference type="Proteomes" id="UP000035996"/>
    </source>
</evidence>
<organism evidence="2 3">
    <name type="scientific">Guptibacillus hwajinpoensis</name>
    <dbReference type="NCBI Taxonomy" id="208199"/>
    <lineage>
        <taxon>Bacteria</taxon>
        <taxon>Bacillati</taxon>
        <taxon>Bacillota</taxon>
        <taxon>Bacilli</taxon>
        <taxon>Bacillales</taxon>
        <taxon>Guptibacillaceae</taxon>
        <taxon>Guptibacillus</taxon>
    </lineage>
</organism>
<dbReference type="RefSeq" id="WP_048310470.1">
    <property type="nucleotide sequence ID" value="NZ_CP119526.1"/>
</dbReference>
<sequence length="157" mass="17754">MENKVLKQFEMTRTFLLMGSERIKEERADVIPAGFPNSLRWQLGHVYVSVEQLLFLQTGREANLPEGYSEMFSRGTSPKDWTTEPPTVDELNAHLSAQLGRVKETFQGQLEEEIAQPFKVGPFELTTIGEVVLFAIYHESEHNGCIKGLKNSIKGVN</sequence>
<comment type="caution">
    <text evidence="2">The sequence shown here is derived from an EMBL/GenBank/DDBJ whole genome shotgun (WGS) entry which is preliminary data.</text>
</comment>
<dbReference type="AlphaFoldDB" id="A0A0J6D1R7"/>
<gene>
    <name evidence="2" type="ORF">AB986_08830</name>
</gene>
<proteinExistence type="predicted"/>
<dbReference type="STRING" id="157733.AB986_08830"/>
<dbReference type="Pfam" id="PF12867">
    <property type="entry name" value="DinB_2"/>
    <property type="match status" value="1"/>
</dbReference>
<dbReference type="Proteomes" id="UP000035996">
    <property type="component" value="Unassembled WGS sequence"/>
</dbReference>
<dbReference type="InterPro" id="IPR034660">
    <property type="entry name" value="DinB/YfiT-like"/>
</dbReference>
<accession>A0A0J6D1R7</accession>